<dbReference type="InterPro" id="IPR001789">
    <property type="entry name" value="Sig_transdc_resp-reg_receiver"/>
</dbReference>
<protein>
    <submittedName>
        <fullName evidence="4">DNA-binding response regulator</fullName>
    </submittedName>
</protein>
<comment type="caution">
    <text evidence="4">The sequence shown here is derived from an EMBL/GenBank/DDBJ whole genome shotgun (WGS) entry which is preliminary data.</text>
</comment>
<proteinExistence type="predicted"/>
<organism evidence="4 5">
    <name type="scientific">Niastella populi</name>
    <dbReference type="NCBI Taxonomy" id="550983"/>
    <lineage>
        <taxon>Bacteria</taxon>
        <taxon>Pseudomonadati</taxon>
        <taxon>Bacteroidota</taxon>
        <taxon>Chitinophagia</taxon>
        <taxon>Chitinophagales</taxon>
        <taxon>Chitinophagaceae</taxon>
        <taxon>Niastella</taxon>
    </lineage>
</organism>
<name>A0A1V9FIY5_9BACT</name>
<dbReference type="Pfam" id="PF04397">
    <property type="entry name" value="LytTR"/>
    <property type="match status" value="1"/>
</dbReference>
<dbReference type="PANTHER" id="PTHR37299">
    <property type="entry name" value="TRANSCRIPTIONAL REGULATOR-RELATED"/>
    <property type="match status" value="1"/>
</dbReference>
<dbReference type="RefSeq" id="WP_081165372.1">
    <property type="nucleotide sequence ID" value="NZ_LWBP01000188.1"/>
</dbReference>
<accession>A0A1V9FIY5</accession>
<keyword evidence="4" id="KW-0238">DNA-binding</keyword>
<dbReference type="Gene3D" id="2.40.50.1020">
    <property type="entry name" value="LytTr DNA-binding domain"/>
    <property type="match status" value="1"/>
</dbReference>
<dbReference type="SUPFAM" id="SSF52172">
    <property type="entry name" value="CheY-like"/>
    <property type="match status" value="1"/>
</dbReference>
<dbReference type="EMBL" id="LWBP01000188">
    <property type="protein sequence ID" value="OQP58334.1"/>
    <property type="molecule type" value="Genomic_DNA"/>
</dbReference>
<dbReference type="AlphaFoldDB" id="A0A1V9FIY5"/>
<dbReference type="Proteomes" id="UP000192276">
    <property type="component" value="Unassembled WGS sequence"/>
</dbReference>
<gene>
    <name evidence="4" type="ORF">A4R26_02390</name>
</gene>
<evidence type="ECO:0000313" key="5">
    <source>
        <dbReference type="Proteomes" id="UP000192276"/>
    </source>
</evidence>
<feature type="domain" description="Response regulatory" evidence="2">
    <location>
        <begin position="3"/>
        <end position="114"/>
    </location>
</feature>
<sequence length="235" mass="27235">MIKCIVIDDEQPARELITLHLANLRGFQLLAAFDNALDGFNFLQKNTVDLVFLDIQMPRISGLELIRSLKVCPKIILTTAYREYAVEAFELDVLDYLIKPVTQERFMKSISKFNYYNPAPAEKPDVANSYHTAYIFLKTGREQERILLNDILYIEGLRDFIKVHTPQKVFIASERISYMEEKLPDSKFARVHKSYIVALDKINSVHAEQVMIGNIAIPVGRVYKNEFQKKMLWSK</sequence>
<dbReference type="PROSITE" id="PS50110">
    <property type="entry name" value="RESPONSE_REGULATORY"/>
    <property type="match status" value="1"/>
</dbReference>
<evidence type="ECO:0000259" key="3">
    <source>
        <dbReference type="PROSITE" id="PS50930"/>
    </source>
</evidence>
<feature type="modified residue" description="4-aspartylphosphate" evidence="1">
    <location>
        <position position="54"/>
    </location>
</feature>
<dbReference type="SMART" id="SM00448">
    <property type="entry name" value="REC"/>
    <property type="match status" value="1"/>
</dbReference>
<dbReference type="OrthoDB" id="9787344at2"/>
<evidence type="ECO:0000313" key="4">
    <source>
        <dbReference type="EMBL" id="OQP58334.1"/>
    </source>
</evidence>
<evidence type="ECO:0000256" key="1">
    <source>
        <dbReference type="PROSITE-ProRule" id="PRU00169"/>
    </source>
</evidence>
<dbReference type="PROSITE" id="PS50930">
    <property type="entry name" value="HTH_LYTTR"/>
    <property type="match status" value="1"/>
</dbReference>
<reference evidence="5" key="1">
    <citation type="submission" date="2016-04" db="EMBL/GenBank/DDBJ databases">
        <authorList>
            <person name="Chen L."/>
            <person name="Zhuang W."/>
            <person name="Wang G."/>
        </authorList>
    </citation>
    <scope>NUCLEOTIDE SEQUENCE [LARGE SCALE GENOMIC DNA]</scope>
    <source>
        <strain evidence="5">208</strain>
    </source>
</reference>
<dbReference type="STRING" id="550983.A4R26_02390"/>
<dbReference type="PANTHER" id="PTHR37299:SF1">
    <property type="entry name" value="STAGE 0 SPORULATION PROTEIN A HOMOLOG"/>
    <property type="match status" value="1"/>
</dbReference>
<keyword evidence="1" id="KW-0597">Phosphoprotein</keyword>
<dbReference type="InterPro" id="IPR011006">
    <property type="entry name" value="CheY-like_superfamily"/>
</dbReference>
<dbReference type="SMART" id="SM00850">
    <property type="entry name" value="LytTR"/>
    <property type="match status" value="1"/>
</dbReference>
<dbReference type="InterPro" id="IPR007492">
    <property type="entry name" value="LytTR_DNA-bd_dom"/>
</dbReference>
<dbReference type="Pfam" id="PF00072">
    <property type="entry name" value="Response_reg"/>
    <property type="match status" value="1"/>
</dbReference>
<keyword evidence="5" id="KW-1185">Reference proteome</keyword>
<dbReference type="GO" id="GO:0003677">
    <property type="term" value="F:DNA binding"/>
    <property type="evidence" value="ECO:0007669"/>
    <property type="project" value="UniProtKB-KW"/>
</dbReference>
<dbReference type="InterPro" id="IPR046947">
    <property type="entry name" value="LytR-like"/>
</dbReference>
<evidence type="ECO:0000259" key="2">
    <source>
        <dbReference type="PROSITE" id="PS50110"/>
    </source>
</evidence>
<feature type="domain" description="HTH LytTR-type" evidence="3">
    <location>
        <begin position="135"/>
        <end position="233"/>
    </location>
</feature>
<dbReference type="Gene3D" id="3.40.50.2300">
    <property type="match status" value="1"/>
</dbReference>
<dbReference type="GO" id="GO:0000156">
    <property type="term" value="F:phosphorelay response regulator activity"/>
    <property type="evidence" value="ECO:0007669"/>
    <property type="project" value="InterPro"/>
</dbReference>